<feature type="domain" description="Peptidase A1" evidence="2">
    <location>
        <begin position="29"/>
        <end position="387"/>
    </location>
</feature>
<dbReference type="GO" id="GO:0006508">
    <property type="term" value="P:proteolysis"/>
    <property type="evidence" value="ECO:0007669"/>
    <property type="project" value="UniProtKB-KW"/>
</dbReference>
<dbReference type="RefSeq" id="XP_033462625.1">
    <property type="nucleotide sequence ID" value="XM_033606973.1"/>
</dbReference>
<evidence type="ECO:0000313" key="4">
    <source>
        <dbReference type="RefSeq" id="XP_033462625.1"/>
    </source>
</evidence>
<dbReference type="InterPro" id="IPR033121">
    <property type="entry name" value="PEPTIDASE_A1"/>
</dbReference>
<dbReference type="GeneID" id="54364773"/>
<dbReference type="InterPro" id="IPR001461">
    <property type="entry name" value="Aspartic_peptidase_A1"/>
</dbReference>
<dbReference type="PANTHER" id="PTHR47966">
    <property type="entry name" value="BETA-SITE APP-CLEAVING ENZYME, ISOFORM A-RELATED"/>
    <property type="match status" value="1"/>
</dbReference>
<evidence type="ECO:0000313" key="3">
    <source>
        <dbReference type="Proteomes" id="UP000504637"/>
    </source>
</evidence>
<accession>A0A6J3MDB5</accession>
<keyword evidence="3" id="KW-1185">Reference proteome</keyword>
<keyword evidence="4" id="KW-0378">Hydrolase</keyword>
<protein>
    <submittedName>
        <fullName evidence="4">Acid protease</fullName>
    </submittedName>
</protein>
<reference evidence="4" key="2">
    <citation type="submission" date="2020-04" db="EMBL/GenBank/DDBJ databases">
        <authorList>
            <consortium name="NCBI Genome Project"/>
        </authorList>
    </citation>
    <scope>NUCLEOTIDE SEQUENCE</scope>
    <source>
        <strain evidence="4">CBS 342.82</strain>
    </source>
</reference>
<dbReference type="AlphaFoldDB" id="A0A6J3MDB5"/>
<sequence>MPCGRVTLVRNPNYIKDGLKAYGNYLRKFAVAPTLEGPFDLVHEIFDDSTSLLSRLRKQDNSVGTRPLLLKRDVAGRTGHVDATDIQQDTEYLAPMWSTELTKAVQKRGVESGHNIFRPADSTTFKPSAGQTWHIRYGDGSTANGIVGIDTVDLGGLKINGQSIELANHLSDGFMLGSEDGLLGLAFGSINTVQPHAVHTPVENLSLQSDLNHGSQLFTAYLTNSRDHIQSVYTFGEIDSELVAGGTINYALQFRSEWSEVNGTRIPLVGNTAIADTGTTLALIDDFTCKLIYAAIPGATYDKSVGAYVFPATTKRECLPVVTFAIGDKPFTVHKDDLAFADAGNGMVFGGIQSRGTLSFNIYGDTCLKGMYAIFDQVLCDVEYELTILQGNKRFGFVQKPESAVQH</sequence>
<dbReference type="PRINTS" id="PR00792">
    <property type="entry name" value="PEPSIN"/>
</dbReference>
<dbReference type="OrthoDB" id="2747330at2759"/>
<reference evidence="4" key="3">
    <citation type="submission" date="2025-08" db="UniProtKB">
        <authorList>
            <consortium name="RefSeq"/>
        </authorList>
    </citation>
    <scope>IDENTIFICATION</scope>
    <source>
        <strain evidence="4">CBS 342.82</strain>
    </source>
</reference>
<dbReference type="GO" id="GO:0004190">
    <property type="term" value="F:aspartic-type endopeptidase activity"/>
    <property type="evidence" value="ECO:0007669"/>
    <property type="project" value="InterPro"/>
</dbReference>
<dbReference type="PANTHER" id="PTHR47966:SF1">
    <property type="entry name" value="ASPARTYL PROTEINASE"/>
    <property type="match status" value="1"/>
</dbReference>
<name>A0A6J3MDB5_9PEZI</name>
<reference evidence="4" key="1">
    <citation type="submission" date="2020-01" db="EMBL/GenBank/DDBJ databases">
        <authorList>
            <consortium name="DOE Joint Genome Institute"/>
            <person name="Haridas S."/>
            <person name="Albert R."/>
            <person name="Binder M."/>
            <person name="Bloem J."/>
            <person name="Labutti K."/>
            <person name="Salamov A."/>
            <person name="Andreopoulos B."/>
            <person name="Baker S.E."/>
            <person name="Barry K."/>
            <person name="Bills G."/>
            <person name="Bluhm B.H."/>
            <person name="Cannon C."/>
            <person name="Castanera R."/>
            <person name="Culley D.E."/>
            <person name="Daum C."/>
            <person name="Ezra D."/>
            <person name="Gonzalez J.B."/>
            <person name="Henrissat B."/>
            <person name="Kuo A."/>
            <person name="Liang C."/>
            <person name="Lipzen A."/>
            <person name="Lutzoni F."/>
            <person name="Magnuson J."/>
            <person name="Mondo S."/>
            <person name="Nolan M."/>
            <person name="Ohm R."/>
            <person name="Pangilinan J."/>
            <person name="Park H.-J."/>
            <person name="Ramirez L."/>
            <person name="Alfaro M."/>
            <person name="Sun H."/>
            <person name="Tritt A."/>
            <person name="Yoshinaga Y."/>
            <person name="Zwiers L.-H."/>
            <person name="Turgeon B.G."/>
            <person name="Goodwin S.B."/>
            <person name="Spatafora J.W."/>
            <person name="Crous P.W."/>
            <person name="Grigoriev I.V."/>
        </authorList>
    </citation>
    <scope>NUCLEOTIDE SEQUENCE</scope>
    <source>
        <strain evidence="4">CBS 342.82</strain>
    </source>
</reference>
<dbReference type="Gene3D" id="2.40.70.10">
    <property type="entry name" value="Acid Proteases"/>
    <property type="match status" value="2"/>
</dbReference>
<proteinExistence type="inferred from homology"/>
<dbReference type="Proteomes" id="UP000504637">
    <property type="component" value="Unplaced"/>
</dbReference>
<keyword evidence="4" id="KW-0645">Protease</keyword>
<evidence type="ECO:0000256" key="1">
    <source>
        <dbReference type="ARBA" id="ARBA00007447"/>
    </source>
</evidence>
<dbReference type="SUPFAM" id="SSF50630">
    <property type="entry name" value="Acid proteases"/>
    <property type="match status" value="1"/>
</dbReference>
<dbReference type="InterPro" id="IPR021109">
    <property type="entry name" value="Peptidase_aspartic_dom_sf"/>
</dbReference>
<organism evidence="4">
    <name type="scientific">Dissoconium aciculare CBS 342.82</name>
    <dbReference type="NCBI Taxonomy" id="1314786"/>
    <lineage>
        <taxon>Eukaryota</taxon>
        <taxon>Fungi</taxon>
        <taxon>Dikarya</taxon>
        <taxon>Ascomycota</taxon>
        <taxon>Pezizomycotina</taxon>
        <taxon>Dothideomycetes</taxon>
        <taxon>Dothideomycetidae</taxon>
        <taxon>Mycosphaerellales</taxon>
        <taxon>Dissoconiaceae</taxon>
        <taxon>Dissoconium</taxon>
    </lineage>
</organism>
<dbReference type="Pfam" id="PF00026">
    <property type="entry name" value="Asp"/>
    <property type="match status" value="1"/>
</dbReference>
<dbReference type="PROSITE" id="PS51767">
    <property type="entry name" value="PEPTIDASE_A1"/>
    <property type="match status" value="1"/>
</dbReference>
<gene>
    <name evidence="4" type="ORF">K489DRAFT_399750</name>
</gene>
<evidence type="ECO:0000259" key="2">
    <source>
        <dbReference type="PROSITE" id="PS51767"/>
    </source>
</evidence>
<comment type="similarity">
    <text evidence="1">Belongs to the peptidase A1 family.</text>
</comment>